<evidence type="ECO:0000256" key="4">
    <source>
        <dbReference type="ARBA" id="ARBA00024804"/>
    </source>
</evidence>
<dbReference type="EMBL" id="JACAZI010000004">
    <property type="protein sequence ID" value="KAF7363092.1"/>
    <property type="molecule type" value="Genomic_DNA"/>
</dbReference>
<evidence type="ECO:0000256" key="5">
    <source>
        <dbReference type="ARBA" id="ARBA00032061"/>
    </source>
</evidence>
<evidence type="ECO:0000256" key="7">
    <source>
        <dbReference type="RuleBase" id="RU362128"/>
    </source>
</evidence>
<dbReference type="GO" id="GO:0005783">
    <property type="term" value="C:endoplasmic reticulum"/>
    <property type="evidence" value="ECO:0007669"/>
    <property type="project" value="UniProtKB-SubCell"/>
</dbReference>
<accession>A0A8H6YQ36</accession>
<dbReference type="Proteomes" id="UP000620124">
    <property type="component" value="Unassembled WGS sequence"/>
</dbReference>
<comment type="subunit">
    <text evidence="1 7">Heterodimer with ALG14 to form a functional enzyme.</text>
</comment>
<evidence type="ECO:0000259" key="8">
    <source>
        <dbReference type="Pfam" id="PF04101"/>
    </source>
</evidence>
<sequence>MLADSPLADSRMVLADSRMLLYSHDNFGLGHLRRCRVIAHALVERFETMRVLIISGSACGDAFEFHDRVEYLQIPSIVRLLQDDHATIIRLMSGLYAPHRDTDLHKVLQRRVDTLLNAAKHFQPTIFYADYSPLGLRGELIPTLEYLKTQDTTLVLGFRDVLDSPQKLKSEWGHLNDLYRAVEFYDAVWVFGPQDFYNPLVGIDAPRVLHQRITYTGFLHRFIPSSLSPAHNAYPPNALLITAGGGGDGARLFHQVIDAYACDPILTYPAILVLGPLMHPLKREEIHRRAANHPSLLLIDFEPNFEPIIQSAVGVVGMGGYNTFCEILSFDKRAIIVPRMLAREEQLIRGRRAAELGLVDVLLPDECDDAAFLARALRGLPERRRPSECSYHCLLNGLEVVGDLVERLLGRAQPQRPKLAHVDSGVFLSDMGGTK</sequence>
<evidence type="ECO:0000256" key="6">
    <source>
        <dbReference type="ARBA" id="ARBA00048184"/>
    </source>
</evidence>
<organism evidence="9 10">
    <name type="scientific">Mycena venus</name>
    <dbReference type="NCBI Taxonomy" id="2733690"/>
    <lineage>
        <taxon>Eukaryota</taxon>
        <taxon>Fungi</taxon>
        <taxon>Dikarya</taxon>
        <taxon>Basidiomycota</taxon>
        <taxon>Agaricomycotina</taxon>
        <taxon>Agaricomycetes</taxon>
        <taxon>Agaricomycetidae</taxon>
        <taxon>Agaricales</taxon>
        <taxon>Marasmiineae</taxon>
        <taxon>Mycenaceae</taxon>
        <taxon>Mycena</taxon>
    </lineage>
</organism>
<evidence type="ECO:0000313" key="10">
    <source>
        <dbReference type="Proteomes" id="UP000620124"/>
    </source>
</evidence>
<evidence type="ECO:0000256" key="2">
    <source>
        <dbReference type="ARBA" id="ARBA00012614"/>
    </source>
</evidence>
<dbReference type="SUPFAM" id="SSF53756">
    <property type="entry name" value="UDP-Glycosyltransferase/glycogen phosphorylase"/>
    <property type="match status" value="1"/>
</dbReference>
<dbReference type="AlphaFoldDB" id="A0A8H6YQ36"/>
<comment type="caution">
    <text evidence="9">The sequence shown here is derived from an EMBL/GenBank/DDBJ whole genome shotgun (WGS) entry which is preliminary data.</text>
</comment>
<keyword evidence="7" id="KW-0256">Endoplasmic reticulum</keyword>
<keyword evidence="10" id="KW-1185">Reference proteome</keyword>
<keyword evidence="7" id="KW-0808">Transferase</keyword>
<dbReference type="PANTHER" id="PTHR21015:SF28">
    <property type="entry name" value="SLL1722 PROTEIN"/>
    <property type="match status" value="1"/>
</dbReference>
<dbReference type="Gene3D" id="3.40.50.2000">
    <property type="entry name" value="Glycogen Phosphorylase B"/>
    <property type="match status" value="1"/>
</dbReference>
<dbReference type="GO" id="GO:0004577">
    <property type="term" value="F:N-acetylglucosaminyldiphosphodolichol N-acetylglucosaminyltransferase activity"/>
    <property type="evidence" value="ECO:0007669"/>
    <property type="project" value="UniProtKB-EC"/>
</dbReference>
<dbReference type="EC" id="2.4.1.141" evidence="2 7"/>
<comment type="similarity">
    <text evidence="7">Belongs to the glycosyltransferase 28 family.</text>
</comment>
<keyword evidence="7" id="KW-0328">Glycosyltransferase</keyword>
<dbReference type="Pfam" id="PF04101">
    <property type="entry name" value="Glyco_tran_28_C"/>
    <property type="match status" value="1"/>
</dbReference>
<evidence type="ECO:0000256" key="3">
    <source>
        <dbReference type="ARBA" id="ARBA00017468"/>
    </source>
</evidence>
<gene>
    <name evidence="7" type="primary">ALG13</name>
    <name evidence="9" type="ORF">MVEN_00661600</name>
</gene>
<proteinExistence type="inferred from homology"/>
<reference evidence="9" key="1">
    <citation type="submission" date="2020-05" db="EMBL/GenBank/DDBJ databases">
        <title>Mycena genomes resolve the evolution of fungal bioluminescence.</title>
        <authorList>
            <person name="Tsai I.J."/>
        </authorList>
    </citation>
    <scope>NUCLEOTIDE SEQUENCE</scope>
    <source>
        <strain evidence="9">CCC161011</strain>
    </source>
</reference>
<name>A0A8H6YQ36_9AGAR</name>
<comment type="catalytic activity">
    <reaction evidence="6">
        <text>an N-acetyl-alpha-D-glucosaminyl-diphospho-di-trans,poly-cis-dolichol + UDP-N-acetyl-alpha-D-glucosamine = an N,N'-diacetylchitobiosyl-diphospho-di-trans,poly-cis-dolichol + UDP + H(+)</text>
        <dbReference type="Rhea" id="RHEA:23380"/>
        <dbReference type="Rhea" id="RHEA-COMP:19507"/>
        <dbReference type="Rhea" id="RHEA-COMP:19510"/>
        <dbReference type="ChEBI" id="CHEBI:15378"/>
        <dbReference type="ChEBI" id="CHEBI:57269"/>
        <dbReference type="ChEBI" id="CHEBI:57705"/>
        <dbReference type="ChEBI" id="CHEBI:58223"/>
        <dbReference type="ChEBI" id="CHEBI:58427"/>
        <dbReference type="EC" id="2.4.1.141"/>
    </reaction>
</comment>
<evidence type="ECO:0000313" key="9">
    <source>
        <dbReference type="EMBL" id="KAF7363092.1"/>
    </source>
</evidence>
<comment type="subcellular location">
    <subcellularLocation>
        <location evidence="7">Endoplasmic reticulum</location>
    </subcellularLocation>
</comment>
<dbReference type="InterPro" id="IPR007235">
    <property type="entry name" value="Glyco_trans_28_C"/>
</dbReference>
<evidence type="ECO:0000256" key="1">
    <source>
        <dbReference type="ARBA" id="ARBA00011198"/>
    </source>
</evidence>
<comment type="function">
    <text evidence="4 7">Involved in protein N-glycosylation. Essential for the second step of the dolichol-linked oligosaccharide pathway.</text>
</comment>
<feature type="domain" description="Glycosyl transferase family 28 C-terminal" evidence="8">
    <location>
        <begin position="245"/>
        <end position="343"/>
    </location>
</feature>
<protein>
    <recommendedName>
        <fullName evidence="3 7">UDP-N-acetylglucosamine transferase subunit ALG13</fullName>
        <ecNumber evidence="2 7">2.4.1.141</ecNumber>
    </recommendedName>
    <alternativeName>
        <fullName evidence="5 7">Asparagine-linked glycosylation protein 13</fullName>
    </alternativeName>
</protein>
<dbReference type="OrthoDB" id="2848816at2759"/>
<dbReference type="PANTHER" id="PTHR21015">
    <property type="entry name" value="UDP-N-ACETYLGLUCOSAMINE--N-ACETYLMURAMYL-(PENTAPEPTIDE) PYROPHOSPHORYL-UNDECAPRENOL N-ACETYLGLUCOSAMINE TRANSFERASE 1"/>
    <property type="match status" value="1"/>
</dbReference>